<evidence type="ECO:0000313" key="2">
    <source>
        <dbReference type="EMBL" id="MFD2891278.1"/>
    </source>
</evidence>
<dbReference type="Gene3D" id="3.60.120.10">
    <property type="entry name" value="Anthranilate synthase"/>
    <property type="match status" value="1"/>
</dbReference>
<evidence type="ECO:0000259" key="1">
    <source>
        <dbReference type="Pfam" id="PF00425"/>
    </source>
</evidence>
<proteinExistence type="predicted"/>
<protein>
    <submittedName>
        <fullName evidence="2">Chorismate-binding protein</fullName>
    </submittedName>
</protein>
<dbReference type="PANTHER" id="PTHR42839">
    <property type="entry name" value="ISOCHORISMATE SYNTHASE ENTC"/>
    <property type="match status" value="1"/>
</dbReference>
<dbReference type="RefSeq" id="WP_379810842.1">
    <property type="nucleotide sequence ID" value="NZ_JBHUPC010000012.1"/>
</dbReference>
<accession>A0ABW5YJY5</accession>
<dbReference type="Proteomes" id="UP001597534">
    <property type="component" value="Unassembled WGS sequence"/>
</dbReference>
<comment type="caution">
    <text evidence="2">The sequence shown here is derived from an EMBL/GenBank/DDBJ whole genome shotgun (WGS) entry which is preliminary data.</text>
</comment>
<feature type="domain" description="Chorismate-utilising enzyme C-terminal" evidence="1">
    <location>
        <begin position="96"/>
        <end position="345"/>
    </location>
</feature>
<evidence type="ECO:0000313" key="3">
    <source>
        <dbReference type="Proteomes" id="UP001597534"/>
    </source>
</evidence>
<dbReference type="InterPro" id="IPR015890">
    <property type="entry name" value="Chorismate_C"/>
</dbReference>
<organism evidence="2 3">
    <name type="scientific">Flavobacterium chuncheonense</name>
    <dbReference type="NCBI Taxonomy" id="2026653"/>
    <lineage>
        <taxon>Bacteria</taxon>
        <taxon>Pseudomonadati</taxon>
        <taxon>Bacteroidota</taxon>
        <taxon>Flavobacteriia</taxon>
        <taxon>Flavobacteriales</taxon>
        <taxon>Flavobacteriaceae</taxon>
        <taxon>Flavobacterium</taxon>
    </lineage>
</organism>
<dbReference type="EMBL" id="JBHUPC010000012">
    <property type="protein sequence ID" value="MFD2891278.1"/>
    <property type="molecule type" value="Genomic_DNA"/>
</dbReference>
<name>A0ABW5YJY5_9FLAO</name>
<sequence length="353" mass="39921">MTELFLKLNTHLKQQLPFVIYSKPIADETIGIFQRNDHLYFVEKYNESGFVFNSFDNSTKAIIPLEFSEVIKELNSIDKTAFISNPIANNYSAAVKSDFEALVAKAVYEIELGSCSKIVVSRKEEVTLTSFDVELSFKKLLHYYPNAFKYCFYHPKIGMWMGATPEQLLKADGNVIHTVALAGTKTKDKLSEEWGEKEKVEQQLVTDFILDNIKKYVSEETVSSPYSYTAGNLVHIKTDISAKLEDESRFKDILEVLHPTPAVCGFPKVLAKDFILGNENYNREFYAGFLGELNYNLDGLATTMSDLFVNLRCMKVEKNIASIFVGCGITAASNPESEFFETVNKSETIKRVI</sequence>
<dbReference type="SUPFAM" id="SSF56322">
    <property type="entry name" value="ADC synthase"/>
    <property type="match status" value="1"/>
</dbReference>
<dbReference type="PANTHER" id="PTHR42839:SF2">
    <property type="entry name" value="ISOCHORISMATE SYNTHASE ENTC"/>
    <property type="match status" value="1"/>
</dbReference>
<keyword evidence="3" id="KW-1185">Reference proteome</keyword>
<gene>
    <name evidence="2" type="ORF">ACFS5J_04540</name>
</gene>
<reference evidence="3" key="1">
    <citation type="journal article" date="2019" name="Int. J. Syst. Evol. Microbiol.">
        <title>The Global Catalogue of Microorganisms (GCM) 10K type strain sequencing project: providing services to taxonomists for standard genome sequencing and annotation.</title>
        <authorList>
            <consortium name="The Broad Institute Genomics Platform"/>
            <consortium name="The Broad Institute Genome Sequencing Center for Infectious Disease"/>
            <person name="Wu L."/>
            <person name="Ma J."/>
        </authorList>
    </citation>
    <scope>NUCLEOTIDE SEQUENCE [LARGE SCALE GENOMIC DNA]</scope>
    <source>
        <strain evidence="3">KCTC 22671</strain>
    </source>
</reference>
<dbReference type="Pfam" id="PF00425">
    <property type="entry name" value="Chorismate_bind"/>
    <property type="match status" value="1"/>
</dbReference>
<dbReference type="InterPro" id="IPR005801">
    <property type="entry name" value="ADC_synthase"/>
</dbReference>